<proteinExistence type="predicted"/>
<keyword evidence="2" id="KW-1185">Reference proteome</keyword>
<organism evidence="1 2">
    <name type="scientific">Striga asiatica</name>
    <name type="common">Asiatic witchweed</name>
    <name type="synonym">Buchnera asiatica</name>
    <dbReference type="NCBI Taxonomy" id="4170"/>
    <lineage>
        <taxon>Eukaryota</taxon>
        <taxon>Viridiplantae</taxon>
        <taxon>Streptophyta</taxon>
        <taxon>Embryophyta</taxon>
        <taxon>Tracheophyta</taxon>
        <taxon>Spermatophyta</taxon>
        <taxon>Magnoliopsida</taxon>
        <taxon>eudicotyledons</taxon>
        <taxon>Gunneridae</taxon>
        <taxon>Pentapetalae</taxon>
        <taxon>asterids</taxon>
        <taxon>lamiids</taxon>
        <taxon>Lamiales</taxon>
        <taxon>Orobanchaceae</taxon>
        <taxon>Buchnereae</taxon>
        <taxon>Striga</taxon>
    </lineage>
</organism>
<dbReference type="Proteomes" id="UP000325081">
    <property type="component" value="Unassembled WGS sequence"/>
</dbReference>
<evidence type="ECO:0000313" key="1">
    <source>
        <dbReference type="EMBL" id="GER35532.1"/>
    </source>
</evidence>
<name>A0A5A7PSP5_STRAF</name>
<reference evidence="2" key="1">
    <citation type="journal article" date="2019" name="Curr. Biol.">
        <title>Genome Sequence of Striga asiatica Provides Insight into the Evolution of Plant Parasitism.</title>
        <authorList>
            <person name="Yoshida S."/>
            <person name="Kim S."/>
            <person name="Wafula E.K."/>
            <person name="Tanskanen J."/>
            <person name="Kim Y.M."/>
            <person name="Honaas L."/>
            <person name="Yang Z."/>
            <person name="Spallek T."/>
            <person name="Conn C.E."/>
            <person name="Ichihashi Y."/>
            <person name="Cheong K."/>
            <person name="Cui S."/>
            <person name="Der J.P."/>
            <person name="Gundlach H."/>
            <person name="Jiao Y."/>
            <person name="Hori C."/>
            <person name="Ishida J.K."/>
            <person name="Kasahara H."/>
            <person name="Kiba T."/>
            <person name="Kim M.S."/>
            <person name="Koo N."/>
            <person name="Laohavisit A."/>
            <person name="Lee Y.H."/>
            <person name="Lumba S."/>
            <person name="McCourt P."/>
            <person name="Mortimer J.C."/>
            <person name="Mutuku J.M."/>
            <person name="Nomura T."/>
            <person name="Sasaki-Sekimoto Y."/>
            <person name="Seto Y."/>
            <person name="Wang Y."/>
            <person name="Wakatake T."/>
            <person name="Sakakibara H."/>
            <person name="Demura T."/>
            <person name="Yamaguchi S."/>
            <person name="Yoneyama K."/>
            <person name="Manabe R.I."/>
            <person name="Nelson D.C."/>
            <person name="Schulman A.H."/>
            <person name="Timko M.P."/>
            <person name="dePamphilis C.W."/>
            <person name="Choi D."/>
            <person name="Shirasu K."/>
        </authorList>
    </citation>
    <scope>NUCLEOTIDE SEQUENCE [LARGE SCALE GENOMIC DNA]</scope>
    <source>
        <strain evidence="2">cv. UVA1</strain>
    </source>
</reference>
<dbReference type="InterPro" id="IPR036047">
    <property type="entry name" value="F-box-like_dom_sf"/>
</dbReference>
<sequence>MADEFELPETIIHHIQSLLTPRQAGRTSILSKSWHAAWLTRPNLEFDQRDFTVGFFDPEKLSEFAMTFQRHVKSNLKIESLRLKLDCSGTREIVDPFGLTDEIIVKALRLGATRLDLCLTRRLTSAGDREHILPRQVLEAENHVGLAVAGYKIYDHLLDDQTSVRCSKLESLSLKDVQIKRDLFSCIASTCPLIKNLSLSNIWDPKPGVDSVCGRLTTNLPMLASLVLRDVKVDVLFLGDLSSKFPNLKDLTLQLHNFDKEMRISSCSLEHLSLNCRHHGNPQIVLDYVPRIQGLEGFQCRHQVEHLTVETGRHIPSLTSFAFFDGLFRICRPKLVTQHNLNNDFISKILQQGNQEKFSCPCNRPKMVTDQHPVSEFHNSNNDSFLSKILQQGTKRKFLCPCNFLYGLHDLEEVHVQPVDEVDAVWRLLTQESWSNIHPDKKQKVRFYLKWRPLPQCASEYVMRSYQVLLVFLTFLFSSLECE</sequence>
<dbReference type="SUPFAM" id="SSF52047">
    <property type="entry name" value="RNI-like"/>
    <property type="match status" value="1"/>
</dbReference>
<evidence type="ECO:0000313" key="2">
    <source>
        <dbReference type="Proteomes" id="UP000325081"/>
    </source>
</evidence>
<comment type="caution">
    <text evidence="1">The sequence shown here is derived from an EMBL/GenBank/DDBJ whole genome shotgun (WGS) entry which is preliminary data.</text>
</comment>
<gene>
    <name evidence="1" type="ORF">STAS_11815</name>
</gene>
<dbReference type="PANTHER" id="PTHR31639">
    <property type="entry name" value="F-BOX PROTEIN-LIKE"/>
    <property type="match status" value="1"/>
</dbReference>
<dbReference type="OrthoDB" id="612216at2759"/>
<dbReference type="InterPro" id="IPR032675">
    <property type="entry name" value="LRR_dom_sf"/>
</dbReference>
<dbReference type="SUPFAM" id="SSF81383">
    <property type="entry name" value="F-box domain"/>
    <property type="match status" value="1"/>
</dbReference>
<dbReference type="AlphaFoldDB" id="A0A5A7PSP5"/>
<protein>
    <submittedName>
        <fullName evidence="1">F-box/RNI-like superfamily protein</fullName>
    </submittedName>
</protein>
<dbReference type="Gene3D" id="3.80.10.10">
    <property type="entry name" value="Ribonuclease Inhibitor"/>
    <property type="match status" value="1"/>
</dbReference>
<dbReference type="PANTHER" id="PTHR31639:SF42">
    <property type="entry name" value="OS02G0160200 PROTEIN"/>
    <property type="match status" value="1"/>
</dbReference>
<accession>A0A5A7PSP5</accession>
<dbReference type="EMBL" id="BKCP01004973">
    <property type="protein sequence ID" value="GER35532.1"/>
    <property type="molecule type" value="Genomic_DNA"/>
</dbReference>